<dbReference type="GO" id="GO:0046872">
    <property type="term" value="F:metal ion binding"/>
    <property type="evidence" value="ECO:0007669"/>
    <property type="project" value="UniProtKB-KW"/>
</dbReference>
<evidence type="ECO:0000313" key="5">
    <source>
        <dbReference type="EMBL" id="GAG52847.1"/>
    </source>
</evidence>
<dbReference type="InterPro" id="IPR034154">
    <property type="entry name" value="TOPRIM_DnaG/twinkle"/>
</dbReference>
<reference evidence="5" key="1">
    <citation type="journal article" date="2014" name="Front. Microbiol.">
        <title>High frequency of phylogenetically diverse reductive dehalogenase-homologous genes in deep subseafloor sedimentary metagenomes.</title>
        <authorList>
            <person name="Kawai M."/>
            <person name="Futagami T."/>
            <person name="Toyoda A."/>
            <person name="Takaki Y."/>
            <person name="Nishi S."/>
            <person name="Hori S."/>
            <person name="Arai W."/>
            <person name="Tsubouchi T."/>
            <person name="Morono Y."/>
            <person name="Uchiyama I."/>
            <person name="Ito T."/>
            <person name="Fujiyama A."/>
            <person name="Inagaki F."/>
            <person name="Takami H."/>
        </authorList>
    </citation>
    <scope>NUCLEOTIDE SEQUENCE</scope>
    <source>
        <strain evidence="5">Expedition CK06-06</strain>
    </source>
</reference>
<keyword evidence="1" id="KW-0479">Metal-binding</keyword>
<dbReference type="FunFam" id="3.40.1360.10:FF:000010">
    <property type="entry name" value="DNA primase DnaG"/>
    <property type="match status" value="1"/>
</dbReference>
<comment type="caution">
    <text evidence="5">The sequence shown here is derived from an EMBL/GenBank/DDBJ whole genome shotgun (WGS) entry which is preliminary data.</text>
</comment>
<dbReference type="Pfam" id="PF13662">
    <property type="entry name" value="Toprim_4"/>
    <property type="match status" value="1"/>
</dbReference>
<dbReference type="GO" id="GO:0005737">
    <property type="term" value="C:cytoplasm"/>
    <property type="evidence" value="ECO:0007669"/>
    <property type="project" value="TreeGrafter"/>
</dbReference>
<dbReference type="NCBIfam" id="NF003108">
    <property type="entry name" value="PRK04031.1-1"/>
    <property type="match status" value="1"/>
</dbReference>
<dbReference type="PANTHER" id="PTHR30313:SF2">
    <property type="entry name" value="DNA PRIMASE"/>
    <property type="match status" value="1"/>
</dbReference>
<evidence type="ECO:0000256" key="2">
    <source>
        <dbReference type="ARBA" id="ARBA00022842"/>
    </source>
</evidence>
<dbReference type="CDD" id="cd01029">
    <property type="entry name" value="TOPRIM_primases"/>
    <property type="match status" value="1"/>
</dbReference>
<dbReference type="SMART" id="SM00493">
    <property type="entry name" value="TOPRIM"/>
    <property type="match status" value="1"/>
</dbReference>
<evidence type="ECO:0000256" key="1">
    <source>
        <dbReference type="ARBA" id="ARBA00022723"/>
    </source>
</evidence>
<dbReference type="InterPro" id="IPR050219">
    <property type="entry name" value="DnaG_primase"/>
</dbReference>
<accession>X0Z2X6</accession>
<feature type="non-terminal residue" evidence="5">
    <location>
        <position position="232"/>
    </location>
</feature>
<dbReference type="AlphaFoldDB" id="X0Z2X6"/>
<dbReference type="Gene3D" id="3.40.1360.10">
    <property type="match status" value="1"/>
</dbReference>
<dbReference type="SUPFAM" id="SSF56731">
    <property type="entry name" value="DNA primase core"/>
    <property type="match status" value="1"/>
</dbReference>
<dbReference type="PROSITE" id="PS50880">
    <property type="entry name" value="TOPRIM"/>
    <property type="match status" value="1"/>
</dbReference>
<sequence length="232" mass="25593">QTEGLLGADLELRELQRSGRIGRIEVNLETRGGKTSGEIIVPSSLDKAETSITGAALEIIQRIGPCNSRIKVGNIEDVRISKRSFVVERAKELLKRMMDTVVPDSQELSDEVAYSVRVMEIQEYGKDRLAAGPSIDDSDEIVIVEGRADVLNLLKHGIKNAIAINGTSVPETVIELCKKKIVTVFVDGDRGGDLIIREFNKVAEIDYVCRAPTGKEVEELTKKEIHKTLRGR</sequence>
<keyword evidence="2" id="KW-0460">Magnesium</keyword>
<keyword evidence="3" id="KW-0804">Transcription</keyword>
<proteinExistence type="predicted"/>
<feature type="non-terminal residue" evidence="5">
    <location>
        <position position="1"/>
    </location>
</feature>
<gene>
    <name evidence="5" type="ORF">S01H1_77810</name>
</gene>
<dbReference type="EMBL" id="BARS01052326">
    <property type="protein sequence ID" value="GAG52847.1"/>
    <property type="molecule type" value="Genomic_DNA"/>
</dbReference>
<dbReference type="PANTHER" id="PTHR30313">
    <property type="entry name" value="DNA PRIMASE"/>
    <property type="match status" value="1"/>
</dbReference>
<name>X0Z2X6_9ZZZZ</name>
<protein>
    <recommendedName>
        <fullName evidence="4">Toprim domain-containing protein</fullName>
    </recommendedName>
</protein>
<feature type="domain" description="Toprim" evidence="4">
    <location>
        <begin position="139"/>
        <end position="225"/>
    </location>
</feature>
<dbReference type="InterPro" id="IPR006171">
    <property type="entry name" value="TOPRIM_dom"/>
</dbReference>
<evidence type="ECO:0000256" key="3">
    <source>
        <dbReference type="ARBA" id="ARBA00023163"/>
    </source>
</evidence>
<organism evidence="5">
    <name type="scientific">marine sediment metagenome</name>
    <dbReference type="NCBI Taxonomy" id="412755"/>
    <lineage>
        <taxon>unclassified sequences</taxon>
        <taxon>metagenomes</taxon>
        <taxon>ecological metagenomes</taxon>
    </lineage>
</organism>
<evidence type="ECO:0000259" key="4">
    <source>
        <dbReference type="PROSITE" id="PS50880"/>
    </source>
</evidence>
<dbReference type="GO" id="GO:0006269">
    <property type="term" value="P:DNA replication, synthesis of primer"/>
    <property type="evidence" value="ECO:0007669"/>
    <property type="project" value="TreeGrafter"/>
</dbReference>